<dbReference type="Proteomes" id="UP001437256">
    <property type="component" value="Unassembled WGS sequence"/>
</dbReference>
<sequence length="517" mass="57154">MRTSVLFLSLSASLAPASYAIQLPFKVPFFSSQAVHDDTGSGDVSTPRIAIIGAGAGGSSAAFWIAKAKERFGLDVEVDVYDKNSYIGGRSITVQPYDNPDLDPVELGASIFVRANKNLWRAAQEFNLTLNNFKDEDGETGFWDGEKLYLTVGSSWWDTLKMLWRYGVNAPRRTQALVKTMINDYLSLYSSDTPKWDDIASLAKTLGFLDMTGSTAADYFQSNGVSAQFVNEVIEAATRVNYGQNVDKIHGLEGAVSLAPDGAAQVKGGNFQIFEKFLNYSHAKVYLDTTVTSIVPKSSSWVVNSDKGSKQYKGVIFAAPLHQTGIELPSSIVSQVPEQPYVHLHVTLLSTTSPTVNPEYLSLPPGTKVPATLLTTYQGAREGGKVPEFNSLSYHGKLSDNEWSVKIFSEERISDQWLNKTFNDQVGWVYRKEWDAYPQLPPTTRFPPVKLDNAFYYVNAFEPFISTMETETIASRNIVDLLLNELFKSSICGPRLSAPGGDDKKKAKDDFVYGWDC</sequence>
<dbReference type="PANTHER" id="PTHR15944">
    <property type="entry name" value="FARNESYLCYSTEINE LYASE"/>
    <property type="match status" value="1"/>
</dbReference>
<gene>
    <name evidence="10" type="ORF">AAF712_006361</name>
</gene>
<name>A0ABR3A0K8_9AGAR</name>
<dbReference type="PANTHER" id="PTHR15944:SF0">
    <property type="entry name" value="PRENYLCYSTEINE LYASE DOMAIN-CONTAINING PROTEIN"/>
    <property type="match status" value="1"/>
</dbReference>
<evidence type="ECO:0000259" key="9">
    <source>
        <dbReference type="Pfam" id="PF07156"/>
    </source>
</evidence>
<dbReference type="InterPro" id="IPR017046">
    <property type="entry name" value="Prenylcysteine_Oxase1"/>
</dbReference>
<comment type="cofactor">
    <cofactor evidence="1">
        <name>FAD</name>
        <dbReference type="ChEBI" id="CHEBI:57692"/>
    </cofactor>
</comment>
<evidence type="ECO:0000256" key="3">
    <source>
        <dbReference type="ARBA" id="ARBA00022630"/>
    </source>
</evidence>
<feature type="chain" id="PRO_5045596825" description="Prenylcysteine lyase domain-containing protein" evidence="8">
    <location>
        <begin position="21"/>
        <end position="517"/>
    </location>
</feature>
<comment type="caution">
    <text evidence="10">The sequence shown here is derived from an EMBL/GenBank/DDBJ whole genome shotgun (WGS) entry which is preliminary data.</text>
</comment>
<dbReference type="PIRSF" id="PIRSF036292">
    <property type="entry name" value="Prenylcysteine_oxidase"/>
    <property type="match status" value="1"/>
</dbReference>
<keyword evidence="11" id="KW-1185">Reference proteome</keyword>
<comment type="similarity">
    <text evidence="2">Belongs to the prenylcysteine oxidase family.</text>
</comment>
<evidence type="ECO:0000256" key="8">
    <source>
        <dbReference type="SAM" id="SignalP"/>
    </source>
</evidence>
<evidence type="ECO:0000256" key="4">
    <source>
        <dbReference type="ARBA" id="ARBA00022729"/>
    </source>
</evidence>
<evidence type="ECO:0000256" key="2">
    <source>
        <dbReference type="ARBA" id="ARBA00009967"/>
    </source>
</evidence>
<evidence type="ECO:0000256" key="7">
    <source>
        <dbReference type="ARBA" id="ARBA00023180"/>
    </source>
</evidence>
<dbReference type="EMBL" id="JBBXMP010000034">
    <property type="protein sequence ID" value="KAL0066558.1"/>
    <property type="molecule type" value="Genomic_DNA"/>
</dbReference>
<keyword evidence="5" id="KW-0274">FAD</keyword>
<keyword evidence="6" id="KW-0560">Oxidoreductase</keyword>
<evidence type="ECO:0000313" key="10">
    <source>
        <dbReference type="EMBL" id="KAL0066558.1"/>
    </source>
</evidence>
<evidence type="ECO:0000313" key="11">
    <source>
        <dbReference type="Proteomes" id="UP001437256"/>
    </source>
</evidence>
<evidence type="ECO:0000256" key="1">
    <source>
        <dbReference type="ARBA" id="ARBA00001974"/>
    </source>
</evidence>
<dbReference type="InterPro" id="IPR010795">
    <property type="entry name" value="Prenylcys_lyase"/>
</dbReference>
<feature type="signal peptide" evidence="8">
    <location>
        <begin position="1"/>
        <end position="20"/>
    </location>
</feature>
<protein>
    <recommendedName>
        <fullName evidence="9">Prenylcysteine lyase domain-containing protein</fullName>
    </recommendedName>
</protein>
<proteinExistence type="inferred from homology"/>
<dbReference type="Pfam" id="PF07156">
    <property type="entry name" value="Prenylcys_lyase"/>
    <property type="match status" value="1"/>
</dbReference>
<dbReference type="Gene3D" id="3.50.50.60">
    <property type="entry name" value="FAD/NAD(P)-binding domain"/>
    <property type="match status" value="1"/>
</dbReference>
<keyword evidence="4 8" id="KW-0732">Signal</keyword>
<keyword evidence="7" id="KW-0325">Glycoprotein</keyword>
<accession>A0ABR3A0K8</accession>
<keyword evidence="3" id="KW-0285">Flavoprotein</keyword>
<organism evidence="10 11">
    <name type="scientific">Marasmius tenuissimus</name>
    <dbReference type="NCBI Taxonomy" id="585030"/>
    <lineage>
        <taxon>Eukaryota</taxon>
        <taxon>Fungi</taxon>
        <taxon>Dikarya</taxon>
        <taxon>Basidiomycota</taxon>
        <taxon>Agaricomycotina</taxon>
        <taxon>Agaricomycetes</taxon>
        <taxon>Agaricomycetidae</taxon>
        <taxon>Agaricales</taxon>
        <taxon>Marasmiineae</taxon>
        <taxon>Marasmiaceae</taxon>
        <taxon>Marasmius</taxon>
    </lineage>
</organism>
<dbReference type="SUPFAM" id="SSF51905">
    <property type="entry name" value="FAD/NAD(P)-binding domain"/>
    <property type="match status" value="1"/>
</dbReference>
<dbReference type="Pfam" id="PF13450">
    <property type="entry name" value="NAD_binding_8"/>
    <property type="match status" value="1"/>
</dbReference>
<evidence type="ECO:0000256" key="5">
    <source>
        <dbReference type="ARBA" id="ARBA00022827"/>
    </source>
</evidence>
<dbReference type="InterPro" id="IPR036188">
    <property type="entry name" value="FAD/NAD-bd_sf"/>
</dbReference>
<feature type="domain" description="Prenylcysteine lyase" evidence="9">
    <location>
        <begin position="154"/>
        <end position="486"/>
    </location>
</feature>
<evidence type="ECO:0000256" key="6">
    <source>
        <dbReference type="ARBA" id="ARBA00023002"/>
    </source>
</evidence>
<reference evidence="10 11" key="1">
    <citation type="submission" date="2024-05" db="EMBL/GenBank/DDBJ databases">
        <title>A draft genome resource for the thread blight pathogen Marasmius tenuissimus strain MS-2.</title>
        <authorList>
            <person name="Yulfo-Soto G.E."/>
            <person name="Baruah I.K."/>
            <person name="Amoako-Attah I."/>
            <person name="Bukari Y."/>
            <person name="Meinhardt L.W."/>
            <person name="Bailey B.A."/>
            <person name="Cohen S.P."/>
        </authorList>
    </citation>
    <scope>NUCLEOTIDE SEQUENCE [LARGE SCALE GENOMIC DNA]</scope>
    <source>
        <strain evidence="10 11">MS-2</strain>
    </source>
</reference>